<protein>
    <submittedName>
        <fullName evidence="1">Uncharacterized protein</fullName>
    </submittedName>
</protein>
<sequence length="53" mass="5907">MIRFDLAWTISSSFFQNKFIKRTSPVIRIKAAMMMMTVKLRPLSSGVGAGVGE</sequence>
<reference evidence="1" key="1">
    <citation type="journal article" date="2020" name="Nature">
        <title>Giant virus diversity and host interactions through global metagenomics.</title>
        <authorList>
            <person name="Schulz F."/>
            <person name="Roux S."/>
            <person name="Paez-Espino D."/>
            <person name="Jungbluth S."/>
            <person name="Walsh D.A."/>
            <person name="Denef V.J."/>
            <person name="McMahon K.D."/>
            <person name="Konstantinidis K.T."/>
            <person name="Eloe-Fadrosh E.A."/>
            <person name="Kyrpides N.C."/>
            <person name="Woyke T."/>
        </authorList>
    </citation>
    <scope>NUCLEOTIDE SEQUENCE</scope>
    <source>
        <strain evidence="1">GVMAG-M-3300020182-33</strain>
    </source>
</reference>
<dbReference type="EMBL" id="MN739307">
    <property type="protein sequence ID" value="QHS97903.1"/>
    <property type="molecule type" value="Genomic_DNA"/>
</dbReference>
<evidence type="ECO:0000313" key="1">
    <source>
        <dbReference type="EMBL" id="QHS97903.1"/>
    </source>
</evidence>
<dbReference type="AlphaFoldDB" id="A0A6C0C300"/>
<accession>A0A6C0C300</accession>
<organism evidence="1">
    <name type="scientific">viral metagenome</name>
    <dbReference type="NCBI Taxonomy" id="1070528"/>
    <lineage>
        <taxon>unclassified sequences</taxon>
        <taxon>metagenomes</taxon>
        <taxon>organismal metagenomes</taxon>
    </lineage>
</organism>
<name>A0A6C0C300_9ZZZZ</name>
<proteinExistence type="predicted"/>